<proteinExistence type="predicted"/>
<reference evidence="3" key="1">
    <citation type="journal article" date="2012" name="Proc. Natl. Acad. Sci. U.S.A.">
        <title>Genome sequence of the button mushroom Agaricus bisporus reveals mechanisms governing adaptation to a humic-rich ecological niche.</title>
        <authorList>
            <person name="Morin E."/>
            <person name="Kohler A."/>
            <person name="Baker A.R."/>
            <person name="Foulongne-Oriol M."/>
            <person name="Lombard V."/>
            <person name="Nagy L.G."/>
            <person name="Ohm R.A."/>
            <person name="Patyshakuliyeva A."/>
            <person name="Brun A."/>
            <person name="Aerts A.L."/>
            <person name="Bailey A.M."/>
            <person name="Billette C."/>
            <person name="Coutinho P.M."/>
            <person name="Deakin G."/>
            <person name="Doddapaneni H."/>
            <person name="Floudas D."/>
            <person name="Grimwood J."/>
            <person name="Hilden K."/>
            <person name="Kuees U."/>
            <person name="LaButti K.M."/>
            <person name="Lapidus A."/>
            <person name="Lindquist E.A."/>
            <person name="Lucas S.M."/>
            <person name="Murat C."/>
            <person name="Riley R.W."/>
            <person name="Salamov A.A."/>
            <person name="Schmutz J."/>
            <person name="Subramanian V."/>
            <person name="Woesten H.A.B."/>
            <person name="Xu J."/>
            <person name="Eastwood D.C."/>
            <person name="Foster G.D."/>
            <person name="Sonnenberg A.S."/>
            <person name="Cullen D."/>
            <person name="de Vries R.P."/>
            <person name="Lundell T."/>
            <person name="Hibbett D.S."/>
            <person name="Henrissat B."/>
            <person name="Burton K.S."/>
            <person name="Kerrigan R.W."/>
            <person name="Challen M.P."/>
            <person name="Grigoriev I.V."/>
            <person name="Martin F."/>
        </authorList>
    </citation>
    <scope>NUCLEOTIDE SEQUENCE [LARGE SCALE GENOMIC DNA]</scope>
    <source>
        <strain evidence="3">JB137-S8 / ATCC MYA-4627 / FGSC 10392</strain>
    </source>
</reference>
<dbReference type="InParanoid" id="K5XK78"/>
<dbReference type="KEGG" id="abp:AGABI1DRAFT110384"/>
<dbReference type="EMBL" id="JH971385">
    <property type="protein sequence ID" value="EKM83767.1"/>
    <property type="molecule type" value="Genomic_DNA"/>
</dbReference>
<dbReference type="GeneID" id="18822932"/>
<dbReference type="AlphaFoldDB" id="K5XK78"/>
<gene>
    <name evidence="2" type="ORF">AGABI1DRAFT_110384</name>
</gene>
<evidence type="ECO:0000256" key="1">
    <source>
        <dbReference type="SAM" id="MobiDB-lite"/>
    </source>
</evidence>
<dbReference type="OMA" id="DVKWRIS"/>
<accession>K5XK78</accession>
<dbReference type="Proteomes" id="UP000008493">
    <property type="component" value="Unassembled WGS sequence"/>
</dbReference>
<feature type="region of interest" description="Disordered" evidence="1">
    <location>
        <begin position="1"/>
        <end position="30"/>
    </location>
</feature>
<protein>
    <submittedName>
        <fullName evidence="2">Uncharacterized protein</fullName>
    </submittedName>
</protein>
<dbReference type="OrthoDB" id="2688840at2759"/>
<dbReference type="eggNOG" id="ENOG502R2MQ">
    <property type="taxonomic scope" value="Eukaryota"/>
</dbReference>
<dbReference type="HOGENOM" id="CLU_773769_0_0_1"/>
<organism evidence="2 3">
    <name type="scientific">Agaricus bisporus var. burnettii (strain JB137-S8 / ATCC MYA-4627 / FGSC 10392)</name>
    <name type="common">White button mushroom</name>
    <dbReference type="NCBI Taxonomy" id="597362"/>
    <lineage>
        <taxon>Eukaryota</taxon>
        <taxon>Fungi</taxon>
        <taxon>Dikarya</taxon>
        <taxon>Basidiomycota</taxon>
        <taxon>Agaricomycotina</taxon>
        <taxon>Agaricomycetes</taxon>
        <taxon>Agaricomycetidae</taxon>
        <taxon>Agaricales</taxon>
        <taxon>Agaricineae</taxon>
        <taxon>Agaricaceae</taxon>
        <taxon>Agaricus</taxon>
    </lineage>
</organism>
<name>K5XK78_AGABU</name>
<dbReference type="RefSeq" id="XP_007325596.1">
    <property type="nucleotide sequence ID" value="XM_007325534.1"/>
</dbReference>
<keyword evidence="3" id="KW-1185">Reference proteome</keyword>
<evidence type="ECO:0000313" key="2">
    <source>
        <dbReference type="EMBL" id="EKM83767.1"/>
    </source>
</evidence>
<feature type="compositionally biased region" description="Low complexity" evidence="1">
    <location>
        <begin position="15"/>
        <end position="24"/>
    </location>
</feature>
<feature type="region of interest" description="Disordered" evidence="1">
    <location>
        <begin position="115"/>
        <end position="135"/>
    </location>
</feature>
<evidence type="ECO:0000313" key="3">
    <source>
        <dbReference type="Proteomes" id="UP000008493"/>
    </source>
</evidence>
<sequence length="358" mass="39807">MTSTTSLKCRRRSRSASVTSSTARRSPDSPLRIAAKRAHPVHSVTPINHNLGTRKWDIDEWRRGKRRRCDPSSSENISIGFFSEQEQVDFSHSVTPMMFSFPTSSADFNLFPKSECSPRRRASYSQPGPDDRLSGMELTRLRSNAFWELHKSVAENGEGFVQRMRDYERARSRRTLGHTRKGQKRMSNVHLNHSTSSHFDSDIPNDNDDIQIVAGEDWPISLDDDFQQRSEFCSDDSRFAAPVISTPFAWSVDEDYPESTYSDPLASASTFSPSCTPPSSLSSAQSFTFDGHAPIFSVPPSPPSLNGQASVSSEKALSELSLAFASGAGSINDYDHLQNLTEVDSEAMDEGGPGELWH</sequence>